<organism evidence="1 2">
    <name type="scientific">Rhodocytophaga aerolata</name>
    <dbReference type="NCBI Taxonomy" id="455078"/>
    <lineage>
        <taxon>Bacteria</taxon>
        <taxon>Pseudomonadati</taxon>
        <taxon>Bacteroidota</taxon>
        <taxon>Cytophagia</taxon>
        <taxon>Cytophagales</taxon>
        <taxon>Rhodocytophagaceae</taxon>
        <taxon>Rhodocytophaga</taxon>
    </lineage>
</organism>
<protein>
    <submittedName>
        <fullName evidence="1">Uncharacterized protein</fullName>
    </submittedName>
</protein>
<evidence type="ECO:0000313" key="1">
    <source>
        <dbReference type="EMBL" id="MDO1449906.1"/>
    </source>
</evidence>
<keyword evidence="2" id="KW-1185">Reference proteome</keyword>
<reference evidence="1" key="1">
    <citation type="submission" date="2023-07" db="EMBL/GenBank/DDBJ databases">
        <title>The genome sequence of Rhodocytophaga aerolata KACC 12507.</title>
        <authorList>
            <person name="Zhang X."/>
        </authorList>
    </citation>
    <scope>NUCLEOTIDE SEQUENCE</scope>
    <source>
        <strain evidence="1">KACC 12507</strain>
    </source>
</reference>
<dbReference type="RefSeq" id="WP_378411528.1">
    <property type="nucleotide sequence ID" value="NZ_JBHSMY010000157.1"/>
</dbReference>
<proteinExistence type="predicted"/>
<accession>A0ABT8RDY2</accession>
<dbReference type="InterPro" id="IPR025345">
    <property type="entry name" value="DUF4249"/>
</dbReference>
<gene>
    <name evidence="1" type="ORF">Q0590_26740</name>
</gene>
<dbReference type="Proteomes" id="UP001168528">
    <property type="component" value="Unassembled WGS sequence"/>
</dbReference>
<sequence>MLLSELVNKKHTSHQQAFNKKAGSGLTGSFVLMNFTLYGICQTYHNYRRILLANSNGGSAFEPSPTKVKGNIIKGSNLENYALGYFQ</sequence>
<evidence type="ECO:0000313" key="2">
    <source>
        <dbReference type="Proteomes" id="UP001168528"/>
    </source>
</evidence>
<dbReference type="EMBL" id="JAUKPO010000023">
    <property type="protein sequence ID" value="MDO1449906.1"/>
    <property type="molecule type" value="Genomic_DNA"/>
</dbReference>
<dbReference type="Pfam" id="PF14054">
    <property type="entry name" value="DUF4249"/>
    <property type="match status" value="1"/>
</dbReference>
<comment type="caution">
    <text evidence="1">The sequence shown here is derived from an EMBL/GenBank/DDBJ whole genome shotgun (WGS) entry which is preliminary data.</text>
</comment>
<name>A0ABT8RDY2_9BACT</name>